<reference evidence="3 4" key="1">
    <citation type="submission" date="2024-06" db="EMBL/GenBank/DDBJ databases">
        <title>The Natural Products Discovery Center: Release of the First 8490 Sequenced Strains for Exploring Actinobacteria Biosynthetic Diversity.</title>
        <authorList>
            <person name="Kalkreuter E."/>
            <person name="Kautsar S.A."/>
            <person name="Yang D."/>
            <person name="Bader C.D."/>
            <person name="Teijaro C.N."/>
            <person name="Fluegel L."/>
            <person name="Davis C.M."/>
            <person name="Simpson J.R."/>
            <person name="Lauterbach L."/>
            <person name="Steele A.D."/>
            <person name="Gui C."/>
            <person name="Meng S."/>
            <person name="Li G."/>
            <person name="Viehrig K."/>
            <person name="Ye F."/>
            <person name="Su P."/>
            <person name="Kiefer A.F."/>
            <person name="Nichols A."/>
            <person name="Cepeda A.J."/>
            <person name="Yan W."/>
            <person name="Fan B."/>
            <person name="Jiang Y."/>
            <person name="Adhikari A."/>
            <person name="Zheng C.-J."/>
            <person name="Schuster L."/>
            <person name="Cowan T.M."/>
            <person name="Smanski M.J."/>
            <person name="Chevrette M.G."/>
            <person name="De Carvalho L.P.S."/>
            <person name="Shen B."/>
        </authorList>
    </citation>
    <scope>NUCLEOTIDE SEQUENCE [LARGE SCALE GENOMIC DNA]</scope>
    <source>
        <strain evidence="3 4">NPDC038104</strain>
    </source>
</reference>
<protein>
    <submittedName>
        <fullName evidence="3">Transposase</fullName>
    </submittedName>
</protein>
<evidence type="ECO:0000313" key="3">
    <source>
        <dbReference type="EMBL" id="MEU3556824.1"/>
    </source>
</evidence>
<organism evidence="3 4">
    <name type="scientific">Streptomyces fragilis</name>
    <dbReference type="NCBI Taxonomy" id="67301"/>
    <lineage>
        <taxon>Bacteria</taxon>
        <taxon>Bacillati</taxon>
        <taxon>Actinomycetota</taxon>
        <taxon>Actinomycetes</taxon>
        <taxon>Kitasatosporales</taxon>
        <taxon>Streptomycetaceae</taxon>
        <taxon>Streptomyces</taxon>
    </lineage>
</organism>
<proteinExistence type="predicted"/>
<accession>A0ABV2YMR4</accession>
<dbReference type="Gene3D" id="3.30.420.10">
    <property type="entry name" value="Ribonuclease H-like superfamily/Ribonuclease H"/>
    <property type="match status" value="1"/>
</dbReference>
<evidence type="ECO:0000256" key="1">
    <source>
        <dbReference type="SAM" id="MobiDB-lite"/>
    </source>
</evidence>
<dbReference type="Pfam" id="PF13358">
    <property type="entry name" value="DDE_3"/>
    <property type="match status" value="1"/>
</dbReference>
<comment type="caution">
    <text evidence="3">The sequence shown here is derived from an EMBL/GenBank/DDBJ whole genome shotgun (WGS) entry which is preliminary data.</text>
</comment>
<evidence type="ECO:0000259" key="2">
    <source>
        <dbReference type="Pfam" id="PF13358"/>
    </source>
</evidence>
<sequence>MEEGGLAAGKRQAAARGAWIAFEDEAGQSLTPPRARTWGRIGSTPVVRVRSRGSGRLSMAGMCCFKPGFRSRLIYGLREHRGRKDEPKGFGWKDFSRLLVRARIQLGGPIVLVWDNVRLHLTKGMREFIEKNSDWLTVFQLPTYAPDLNPQEGIWSLVKREVGNLAAADLFQVTRAVKRKLKQIQYRPDVVDGCLAGTGLSLASQSSEDSEEAVPPGGSLDMPGQLARPGVVAFQ</sequence>
<keyword evidence="4" id="KW-1185">Reference proteome</keyword>
<dbReference type="EMBL" id="JBEZUR010000041">
    <property type="protein sequence ID" value="MEU3556824.1"/>
    <property type="molecule type" value="Genomic_DNA"/>
</dbReference>
<dbReference type="Proteomes" id="UP001550850">
    <property type="component" value="Unassembled WGS sequence"/>
</dbReference>
<dbReference type="InterPro" id="IPR038717">
    <property type="entry name" value="Tc1-like_DDE_dom"/>
</dbReference>
<feature type="region of interest" description="Disordered" evidence="1">
    <location>
        <begin position="202"/>
        <end position="235"/>
    </location>
</feature>
<gene>
    <name evidence="3" type="ORF">AB0E65_21790</name>
</gene>
<feature type="domain" description="Tc1-like transposase DDE" evidence="2">
    <location>
        <begin position="21"/>
        <end position="164"/>
    </location>
</feature>
<dbReference type="InterPro" id="IPR036397">
    <property type="entry name" value="RNaseH_sf"/>
</dbReference>
<name>A0ABV2YMR4_9ACTN</name>
<evidence type="ECO:0000313" key="4">
    <source>
        <dbReference type="Proteomes" id="UP001550850"/>
    </source>
</evidence>